<dbReference type="Proteomes" id="UP001320119">
    <property type="component" value="Chromosome"/>
</dbReference>
<keyword evidence="5" id="KW-1185">Reference proteome</keyword>
<feature type="transmembrane region" description="Helical" evidence="2">
    <location>
        <begin position="78"/>
        <end position="95"/>
    </location>
</feature>
<keyword evidence="2" id="KW-0812">Transmembrane</keyword>
<evidence type="ECO:0000256" key="1">
    <source>
        <dbReference type="SAM" id="MobiDB-lite"/>
    </source>
</evidence>
<dbReference type="PANTHER" id="PTHR42208">
    <property type="entry name" value="HEAVY METAL TRANSPORTER-RELATED"/>
    <property type="match status" value="1"/>
</dbReference>
<evidence type="ECO:0000313" key="5">
    <source>
        <dbReference type="Proteomes" id="UP001320119"/>
    </source>
</evidence>
<feature type="transmembrane region" description="Helical" evidence="2">
    <location>
        <begin position="131"/>
        <end position="154"/>
    </location>
</feature>
<organism evidence="4 5">
    <name type="scientific">Marinagarivorans cellulosilyticus</name>
    <dbReference type="NCBI Taxonomy" id="2721545"/>
    <lineage>
        <taxon>Bacteria</taxon>
        <taxon>Pseudomonadati</taxon>
        <taxon>Pseudomonadota</taxon>
        <taxon>Gammaproteobacteria</taxon>
        <taxon>Cellvibrionales</taxon>
        <taxon>Cellvibrionaceae</taxon>
        <taxon>Marinagarivorans</taxon>
    </lineage>
</organism>
<dbReference type="EMBL" id="AP023086">
    <property type="protein sequence ID" value="BCD99473.1"/>
    <property type="molecule type" value="Genomic_DNA"/>
</dbReference>
<evidence type="ECO:0000259" key="3">
    <source>
        <dbReference type="Pfam" id="PF13386"/>
    </source>
</evidence>
<feature type="domain" description="Urease accessory protein UreH-like transmembrane" evidence="3">
    <location>
        <begin position="8"/>
        <end position="210"/>
    </location>
</feature>
<keyword evidence="2" id="KW-1133">Transmembrane helix</keyword>
<dbReference type="PANTHER" id="PTHR42208:SF1">
    <property type="entry name" value="HEAVY METAL TRANSPORTER"/>
    <property type="match status" value="1"/>
</dbReference>
<feature type="region of interest" description="Disordered" evidence="1">
    <location>
        <begin position="227"/>
        <end position="277"/>
    </location>
</feature>
<dbReference type="InterPro" id="IPR039447">
    <property type="entry name" value="UreH-like_TM_dom"/>
</dbReference>
<name>A0AAN1WKW4_9GAMM</name>
<dbReference type="Pfam" id="PF13386">
    <property type="entry name" value="DsbD_2"/>
    <property type="match status" value="1"/>
</dbReference>
<keyword evidence="2" id="KW-0472">Membrane</keyword>
<feature type="transmembrane region" description="Helical" evidence="2">
    <location>
        <begin position="166"/>
        <end position="187"/>
    </location>
</feature>
<sequence length="277" mass="29632">MIEAVISALLLGVLGAGHCLGMCGGFAAALAYAIPAEKLARRFALLLAYNIGRIGSYALLGALAALGQNAIFDSGYPLARTIAGLLLIATGLYQAELWTGITVLERGGQKVWRYIQPLSQRLLPVYTVPKALLLGAFWGWLPCGLVYSVLVLAATQPGVTEGALTMAAFGAGTLPAVFAGGLAASWVRKWLARRWFKMGLAGCFILFGIWTIAVAWYHHSHHAGGHSHHSTLHQSTSHQGASHHDTSHHIEHNDHSSVDDSEANGLDHAMPHHPNHH</sequence>
<reference evidence="4 5" key="1">
    <citation type="journal article" date="2022" name="IScience">
        <title>An ultrasensitive nanofiber-based assay for enzymatic hydrolysis and deep-sea microbial degradation of cellulose.</title>
        <authorList>
            <person name="Tsudome M."/>
            <person name="Tachioka M."/>
            <person name="Miyazaki M."/>
            <person name="Uchimura K."/>
            <person name="Tsuda M."/>
            <person name="Takaki Y."/>
            <person name="Deguchi S."/>
        </authorList>
    </citation>
    <scope>NUCLEOTIDE SEQUENCE [LARGE SCALE GENOMIC DNA]</scope>
    <source>
        <strain evidence="4 5">GE09</strain>
    </source>
</reference>
<gene>
    <name evidence="4" type="ORF">MARGE09_P3675</name>
</gene>
<accession>A0AAN1WKW4</accession>
<feature type="compositionally biased region" description="Basic and acidic residues" evidence="1">
    <location>
        <begin position="242"/>
        <end position="258"/>
    </location>
</feature>
<dbReference type="RefSeq" id="WP_236984739.1">
    <property type="nucleotide sequence ID" value="NZ_AP023086.1"/>
</dbReference>
<protein>
    <recommendedName>
        <fullName evidence="3">Urease accessory protein UreH-like transmembrane domain-containing protein</fullName>
    </recommendedName>
</protein>
<dbReference type="KEGG" id="marq:MARGE09_P3675"/>
<dbReference type="AlphaFoldDB" id="A0AAN1WKW4"/>
<feature type="transmembrane region" description="Helical" evidence="2">
    <location>
        <begin position="43"/>
        <end position="66"/>
    </location>
</feature>
<evidence type="ECO:0000256" key="2">
    <source>
        <dbReference type="SAM" id="Phobius"/>
    </source>
</evidence>
<evidence type="ECO:0000313" key="4">
    <source>
        <dbReference type="EMBL" id="BCD99473.1"/>
    </source>
</evidence>
<proteinExistence type="predicted"/>
<feature type="transmembrane region" description="Helical" evidence="2">
    <location>
        <begin position="199"/>
        <end position="217"/>
    </location>
</feature>